<proteinExistence type="predicted"/>
<evidence type="ECO:0000256" key="1">
    <source>
        <dbReference type="SAM" id="MobiDB-lite"/>
    </source>
</evidence>
<dbReference type="EMBL" id="BARS01006140">
    <property type="protein sequence ID" value="GAF83691.1"/>
    <property type="molecule type" value="Genomic_DNA"/>
</dbReference>
<protein>
    <submittedName>
        <fullName evidence="2">Uncharacterized protein</fullName>
    </submittedName>
</protein>
<evidence type="ECO:0000313" key="2">
    <source>
        <dbReference type="EMBL" id="GAF83691.1"/>
    </source>
</evidence>
<gene>
    <name evidence="2" type="ORF">S01H1_12006</name>
</gene>
<reference evidence="2" key="1">
    <citation type="journal article" date="2014" name="Front. Microbiol.">
        <title>High frequency of phylogenetically diverse reductive dehalogenase-homologous genes in deep subseafloor sedimentary metagenomes.</title>
        <authorList>
            <person name="Kawai M."/>
            <person name="Futagami T."/>
            <person name="Toyoda A."/>
            <person name="Takaki Y."/>
            <person name="Nishi S."/>
            <person name="Hori S."/>
            <person name="Arai W."/>
            <person name="Tsubouchi T."/>
            <person name="Morono Y."/>
            <person name="Uchiyama I."/>
            <person name="Ito T."/>
            <person name="Fujiyama A."/>
            <person name="Inagaki F."/>
            <person name="Takami H."/>
        </authorList>
    </citation>
    <scope>NUCLEOTIDE SEQUENCE</scope>
    <source>
        <strain evidence="2">Expedition CK06-06</strain>
    </source>
</reference>
<dbReference type="AlphaFoldDB" id="X0T8N1"/>
<feature type="region of interest" description="Disordered" evidence="1">
    <location>
        <begin position="28"/>
        <end position="51"/>
    </location>
</feature>
<accession>X0T8N1</accession>
<organism evidence="2">
    <name type="scientific">marine sediment metagenome</name>
    <dbReference type="NCBI Taxonomy" id="412755"/>
    <lineage>
        <taxon>unclassified sequences</taxon>
        <taxon>metagenomes</taxon>
        <taxon>ecological metagenomes</taxon>
    </lineage>
</organism>
<feature type="non-terminal residue" evidence="2">
    <location>
        <position position="391"/>
    </location>
</feature>
<sequence>MASAFEQYVADQTAASYQTVHGTSAPASAIPVDVAPTAPPPPPPPPPPVYAPGDKFYLSPEQQQTITEAYGVGTPPSPPAIDLGVPAIDPLSQTTVPRAPEFTAGMDVTQASDAELWTPIVKGAPGFSGSGVSGETFHQSVVEMAKRQEIAARERQRTGEIDVSVESSGGAFVEAGVVGPAQYLPENTPKAVVEQLRAKEAYEAASIPRARVEGQTYYKPPEFKTVEAWDEALKETFDPAKFVPPPTEPERPALTETVPSGVNIDQSVYEWAISHDYGVDEATKLATIDEVIPENIELPRTEAPYSDEYFRQSGLAIQRAYAEAPETAIELRPIGVNETAESVERAQRDFVNRVVDRAEQYGEDVDAARTRAEEWVDEVNRRVEEIRSEPD</sequence>
<feature type="compositionally biased region" description="Pro residues" evidence="1">
    <location>
        <begin position="37"/>
        <end position="50"/>
    </location>
</feature>
<comment type="caution">
    <text evidence="2">The sequence shown here is derived from an EMBL/GenBank/DDBJ whole genome shotgun (WGS) entry which is preliminary data.</text>
</comment>
<name>X0T8N1_9ZZZZ</name>